<proteinExistence type="predicted"/>
<accession>A0AAF0TD80</accession>
<protein>
    <submittedName>
        <fullName evidence="1">Uncharacterized protein</fullName>
    </submittedName>
</protein>
<dbReference type="EMBL" id="CP133613">
    <property type="protein sequence ID" value="WMV14601.1"/>
    <property type="molecule type" value="Genomic_DNA"/>
</dbReference>
<keyword evidence="2" id="KW-1185">Reference proteome</keyword>
<gene>
    <name evidence="1" type="ORF">MTR67_007986</name>
</gene>
<evidence type="ECO:0000313" key="2">
    <source>
        <dbReference type="Proteomes" id="UP001234989"/>
    </source>
</evidence>
<evidence type="ECO:0000313" key="1">
    <source>
        <dbReference type="EMBL" id="WMV14601.1"/>
    </source>
</evidence>
<dbReference type="AlphaFoldDB" id="A0AAF0TD80"/>
<reference evidence="1" key="1">
    <citation type="submission" date="2023-08" db="EMBL/GenBank/DDBJ databases">
        <title>A de novo genome assembly of Solanum verrucosum Schlechtendal, a Mexican diploid species geographically isolated from the other diploid A-genome species in potato relatives.</title>
        <authorList>
            <person name="Hosaka K."/>
        </authorList>
    </citation>
    <scope>NUCLEOTIDE SEQUENCE</scope>
    <source>
        <tissue evidence="1">Young leaves</tissue>
    </source>
</reference>
<name>A0AAF0TD80_SOLVR</name>
<dbReference type="Proteomes" id="UP001234989">
    <property type="component" value="Chromosome 2"/>
</dbReference>
<sequence>MRKTNANHRPLPQQECSPPRPRFNVLVVKVVYLYRKNPFDQQSQPVSPVSLLAIEEECSVPVVHQETPSVSFVAKESNVAAAKEEECSVRPDYDHKELDVYAAFVLESMVPYIPEGPEPQEDEDQIPLFCEDFYIGHTNLWS</sequence>
<organism evidence="1 2">
    <name type="scientific">Solanum verrucosum</name>
    <dbReference type="NCBI Taxonomy" id="315347"/>
    <lineage>
        <taxon>Eukaryota</taxon>
        <taxon>Viridiplantae</taxon>
        <taxon>Streptophyta</taxon>
        <taxon>Embryophyta</taxon>
        <taxon>Tracheophyta</taxon>
        <taxon>Spermatophyta</taxon>
        <taxon>Magnoliopsida</taxon>
        <taxon>eudicotyledons</taxon>
        <taxon>Gunneridae</taxon>
        <taxon>Pentapetalae</taxon>
        <taxon>asterids</taxon>
        <taxon>lamiids</taxon>
        <taxon>Solanales</taxon>
        <taxon>Solanaceae</taxon>
        <taxon>Solanoideae</taxon>
        <taxon>Solaneae</taxon>
        <taxon>Solanum</taxon>
    </lineage>
</organism>